<feature type="transmembrane region" description="Helical" evidence="6">
    <location>
        <begin position="227"/>
        <end position="246"/>
    </location>
</feature>
<dbReference type="GO" id="GO:0016020">
    <property type="term" value="C:membrane"/>
    <property type="evidence" value="ECO:0007669"/>
    <property type="project" value="UniProtKB-SubCell"/>
</dbReference>
<evidence type="ECO:0000256" key="2">
    <source>
        <dbReference type="ARBA" id="ARBA00009853"/>
    </source>
</evidence>
<feature type="transmembrane region" description="Helical" evidence="6">
    <location>
        <begin position="139"/>
        <end position="157"/>
    </location>
</feature>
<accession>A0A1W6ZUQ5</accession>
<dbReference type="Proteomes" id="UP000194137">
    <property type="component" value="Chromosome"/>
</dbReference>
<feature type="transmembrane region" description="Helical" evidence="6">
    <location>
        <begin position="169"/>
        <end position="190"/>
    </location>
</feature>
<sequence length="293" mass="32211">MTGTLLSFSAMAVSIRLVSNKLTVFEVLLVRSFGALVILFALLAIRPSLWPQMKTKRLPMHFFRSATHFAGQYCWALSLTLLPFAMVFALEFTLPAWALLLSIFVLGEKLTKGRVIVIVMGLIGCLVILRPGIQAFQPAALLVLACSFFYAVFNVYTKKMTATETTFGIVFWMNLLQFPLGLAGSDPLFVLRLEPWQFLPLACIGIAGLFAHYCIANAFRYGDASVVVPLDFLRVPLIAVVGWMFFGESVDALVFIGAGIILAGILWNLRAEAKGGAQNVSLPEDEGLPEPRK</sequence>
<feature type="transmembrane region" description="Helical" evidence="6">
    <location>
        <begin position="196"/>
        <end position="215"/>
    </location>
</feature>
<evidence type="ECO:0000259" key="7">
    <source>
        <dbReference type="Pfam" id="PF00892"/>
    </source>
</evidence>
<gene>
    <name evidence="8" type="ORF">CAK95_19950</name>
</gene>
<feature type="transmembrane region" description="Helical" evidence="6">
    <location>
        <begin position="252"/>
        <end position="269"/>
    </location>
</feature>
<comment type="similarity">
    <text evidence="2">Belongs to the drug/metabolite transporter (DMT) superfamily. 10 TMS drug/metabolite exporter (DME) (TC 2.A.7.3) family.</text>
</comment>
<feature type="domain" description="EamA" evidence="7">
    <location>
        <begin position="139"/>
        <end position="268"/>
    </location>
</feature>
<dbReference type="KEGG" id="psin:CAK95_19950"/>
<protein>
    <submittedName>
        <fullName evidence="8">Permease</fullName>
    </submittedName>
</protein>
<name>A0A1W6ZUQ5_9HYPH</name>
<dbReference type="Pfam" id="PF00892">
    <property type="entry name" value="EamA"/>
    <property type="match status" value="2"/>
</dbReference>
<dbReference type="STRING" id="1235591.CAK95_19950"/>
<dbReference type="AlphaFoldDB" id="A0A1W6ZUQ5"/>
<evidence type="ECO:0000256" key="6">
    <source>
        <dbReference type="SAM" id="Phobius"/>
    </source>
</evidence>
<evidence type="ECO:0000256" key="3">
    <source>
        <dbReference type="ARBA" id="ARBA00022692"/>
    </source>
</evidence>
<keyword evidence="9" id="KW-1185">Reference proteome</keyword>
<feature type="transmembrane region" description="Helical" evidence="6">
    <location>
        <begin position="84"/>
        <end position="106"/>
    </location>
</feature>
<dbReference type="InterPro" id="IPR037185">
    <property type="entry name" value="EmrE-like"/>
</dbReference>
<evidence type="ECO:0000256" key="4">
    <source>
        <dbReference type="ARBA" id="ARBA00022989"/>
    </source>
</evidence>
<dbReference type="PANTHER" id="PTHR22911:SF6">
    <property type="entry name" value="SOLUTE CARRIER FAMILY 35 MEMBER G1"/>
    <property type="match status" value="1"/>
</dbReference>
<dbReference type="SUPFAM" id="SSF103481">
    <property type="entry name" value="Multidrug resistance efflux transporter EmrE"/>
    <property type="match status" value="2"/>
</dbReference>
<evidence type="ECO:0000313" key="8">
    <source>
        <dbReference type="EMBL" id="ARQ01114.1"/>
    </source>
</evidence>
<keyword evidence="3 6" id="KW-0812">Transmembrane</keyword>
<keyword evidence="5 6" id="KW-0472">Membrane</keyword>
<evidence type="ECO:0000256" key="1">
    <source>
        <dbReference type="ARBA" id="ARBA00004141"/>
    </source>
</evidence>
<feature type="domain" description="EamA" evidence="7">
    <location>
        <begin position="5"/>
        <end position="129"/>
    </location>
</feature>
<reference evidence="8 9" key="1">
    <citation type="submission" date="2017-05" db="EMBL/GenBank/DDBJ databases">
        <title>Full genome sequence of Pseudorhodoplanes sinuspersici.</title>
        <authorList>
            <person name="Dastgheib S.M.M."/>
            <person name="Shavandi M."/>
            <person name="Tirandaz H."/>
        </authorList>
    </citation>
    <scope>NUCLEOTIDE SEQUENCE [LARGE SCALE GENOMIC DNA]</scope>
    <source>
        <strain evidence="8 9">RIPI110</strain>
    </source>
</reference>
<keyword evidence="4 6" id="KW-1133">Transmembrane helix</keyword>
<dbReference type="InterPro" id="IPR000620">
    <property type="entry name" value="EamA_dom"/>
</dbReference>
<evidence type="ECO:0000313" key="9">
    <source>
        <dbReference type="Proteomes" id="UP000194137"/>
    </source>
</evidence>
<dbReference type="PANTHER" id="PTHR22911">
    <property type="entry name" value="ACYL-MALONYL CONDENSING ENZYME-RELATED"/>
    <property type="match status" value="1"/>
</dbReference>
<feature type="transmembrane region" description="Helical" evidence="6">
    <location>
        <begin position="30"/>
        <end position="49"/>
    </location>
</feature>
<dbReference type="Gene3D" id="1.10.3730.20">
    <property type="match status" value="1"/>
</dbReference>
<evidence type="ECO:0000256" key="5">
    <source>
        <dbReference type="ARBA" id="ARBA00023136"/>
    </source>
</evidence>
<proteinExistence type="inferred from homology"/>
<comment type="subcellular location">
    <subcellularLocation>
        <location evidence="1">Membrane</location>
        <topology evidence="1">Multi-pass membrane protein</topology>
    </subcellularLocation>
</comment>
<feature type="transmembrane region" description="Helical" evidence="6">
    <location>
        <begin position="113"/>
        <end position="133"/>
    </location>
</feature>
<organism evidence="8 9">
    <name type="scientific">Pseudorhodoplanes sinuspersici</name>
    <dbReference type="NCBI Taxonomy" id="1235591"/>
    <lineage>
        <taxon>Bacteria</taxon>
        <taxon>Pseudomonadati</taxon>
        <taxon>Pseudomonadota</taxon>
        <taxon>Alphaproteobacteria</taxon>
        <taxon>Hyphomicrobiales</taxon>
        <taxon>Pseudorhodoplanes</taxon>
    </lineage>
</organism>
<dbReference type="EMBL" id="CP021112">
    <property type="protein sequence ID" value="ARQ01114.1"/>
    <property type="molecule type" value="Genomic_DNA"/>
</dbReference>